<dbReference type="PANTHER" id="PTHR31170:SF25">
    <property type="entry name" value="BNAA09G04570D PROTEIN"/>
    <property type="match status" value="1"/>
</dbReference>
<keyword evidence="1" id="KW-0472">Membrane</keyword>
<evidence type="ECO:0000256" key="1">
    <source>
        <dbReference type="SAM" id="Phobius"/>
    </source>
</evidence>
<comment type="caution">
    <text evidence="2">The sequence shown here is derived from an EMBL/GenBank/DDBJ whole genome shotgun (WGS) entry which is preliminary data.</text>
</comment>
<sequence>MSKEKEMIVLTKVSRHENCCIFKAPTPLQRTNPKAFQPEIVSVGPYHYNDKGLETIQMHKQRFLELFLETGNRLGGPVSMTSLEDDVGALEETIRDSYSEHLQLSREELVKIMILDGCFIIMVVLVALRHVSFGSDTIFTVPIFTVPWILPTLRRDLLLLENQVPYIVLETLFAKSGIDVSLKRLLCEFFSSSLRFLSVERVMERIVGSEPRHLLHLIRQSQIPPSSSQLNRLGATSYVPRKRDIFPARKLELQGIEFKADWSANTILAIGLQNNALVIPHLLLDQFTGTLLYNVVAFEQCCMKSEDHFTSYIVLMGFLMNDKEDVSLLREKCIIGNCFSGDYEKTSHFFKGLSKCIALDLSRTYFEPTFEVINAYTCKRGTGYWARFKRNYFDSPWVLVSFIVVFLMLIAVFRSVVAPFVQE</sequence>
<evidence type="ECO:0000313" key="2">
    <source>
        <dbReference type="EMBL" id="CAA7016669.1"/>
    </source>
</evidence>
<evidence type="ECO:0000313" key="3">
    <source>
        <dbReference type="Proteomes" id="UP000467841"/>
    </source>
</evidence>
<protein>
    <submittedName>
        <fullName evidence="2">Uncharacterized protein</fullName>
    </submittedName>
</protein>
<dbReference type="Pfam" id="PF03140">
    <property type="entry name" value="DUF247"/>
    <property type="match status" value="1"/>
</dbReference>
<accession>A0A6D2HTW8</accession>
<keyword evidence="3" id="KW-1185">Reference proteome</keyword>
<name>A0A6D2HTW8_9BRAS</name>
<dbReference type="PANTHER" id="PTHR31170">
    <property type="entry name" value="BNAC04G53230D PROTEIN"/>
    <property type="match status" value="1"/>
</dbReference>
<dbReference type="OrthoDB" id="1589813at2759"/>
<dbReference type="Proteomes" id="UP000467841">
    <property type="component" value="Unassembled WGS sequence"/>
</dbReference>
<organism evidence="2 3">
    <name type="scientific">Microthlaspi erraticum</name>
    <dbReference type="NCBI Taxonomy" id="1685480"/>
    <lineage>
        <taxon>Eukaryota</taxon>
        <taxon>Viridiplantae</taxon>
        <taxon>Streptophyta</taxon>
        <taxon>Embryophyta</taxon>
        <taxon>Tracheophyta</taxon>
        <taxon>Spermatophyta</taxon>
        <taxon>Magnoliopsida</taxon>
        <taxon>eudicotyledons</taxon>
        <taxon>Gunneridae</taxon>
        <taxon>Pentapetalae</taxon>
        <taxon>rosids</taxon>
        <taxon>malvids</taxon>
        <taxon>Brassicales</taxon>
        <taxon>Brassicaceae</taxon>
        <taxon>Coluteocarpeae</taxon>
        <taxon>Microthlaspi</taxon>
    </lineage>
</organism>
<keyword evidence="1" id="KW-1133">Transmembrane helix</keyword>
<dbReference type="EMBL" id="CACVBM020000244">
    <property type="protein sequence ID" value="CAA7016669.1"/>
    <property type="molecule type" value="Genomic_DNA"/>
</dbReference>
<keyword evidence="1" id="KW-0812">Transmembrane</keyword>
<feature type="transmembrane region" description="Helical" evidence="1">
    <location>
        <begin position="397"/>
        <end position="417"/>
    </location>
</feature>
<dbReference type="InterPro" id="IPR004158">
    <property type="entry name" value="DUF247_pln"/>
</dbReference>
<proteinExistence type="predicted"/>
<dbReference type="AlphaFoldDB" id="A0A6D2HTW8"/>
<gene>
    <name evidence="2" type="ORF">MERR_LOCUS3904</name>
</gene>
<reference evidence="2" key="1">
    <citation type="submission" date="2020-01" db="EMBL/GenBank/DDBJ databases">
        <authorList>
            <person name="Mishra B."/>
        </authorList>
    </citation>
    <scope>NUCLEOTIDE SEQUENCE [LARGE SCALE GENOMIC DNA]</scope>
</reference>